<reference evidence="12 13" key="1">
    <citation type="journal article" date="2014" name="Int. J. Syst. Evol. Microbiol.">
        <title>Complete genome sequence of Corynebacterium casei LMG S-19264T (=DSM 44701T), isolated from a smear-ripened cheese.</title>
        <authorList>
            <consortium name="US DOE Joint Genome Institute (JGI-PGF)"/>
            <person name="Walter F."/>
            <person name="Albersmeier A."/>
            <person name="Kalinowski J."/>
            <person name="Ruckert C."/>
        </authorList>
    </citation>
    <scope>NUCLEOTIDE SEQUENCE [LARGE SCALE GENOMIC DNA]</scope>
    <source>
        <strain evidence="12 13">KCTC 19473</strain>
    </source>
</reference>
<dbReference type="Pfam" id="PF02978">
    <property type="entry name" value="SRP_SPB"/>
    <property type="match status" value="1"/>
</dbReference>
<dbReference type="GO" id="GO:0008312">
    <property type="term" value="F:7S RNA binding"/>
    <property type="evidence" value="ECO:0007669"/>
    <property type="project" value="InterPro"/>
</dbReference>
<protein>
    <recommendedName>
        <fullName evidence="9">Signal recognition particle protein</fullName>
        <ecNumber evidence="9">3.6.5.4</ecNumber>
    </recommendedName>
    <alternativeName>
        <fullName evidence="9">Fifty-four homolog</fullName>
    </alternativeName>
</protein>
<evidence type="ECO:0000313" key="12">
    <source>
        <dbReference type="EMBL" id="GHD22523.1"/>
    </source>
</evidence>
<feature type="binding site" evidence="9">
    <location>
        <begin position="250"/>
        <end position="253"/>
    </location>
    <ligand>
        <name>GTP</name>
        <dbReference type="ChEBI" id="CHEBI:37565"/>
    </ligand>
</feature>
<evidence type="ECO:0000256" key="9">
    <source>
        <dbReference type="HAMAP-Rule" id="MF_00306"/>
    </source>
</evidence>
<feature type="domain" description="SRP54-type proteins GTP-binding" evidence="11">
    <location>
        <begin position="271"/>
        <end position="284"/>
    </location>
</feature>
<dbReference type="PANTHER" id="PTHR11564">
    <property type="entry name" value="SIGNAL RECOGNITION PARTICLE 54K PROTEIN SRP54"/>
    <property type="match status" value="1"/>
</dbReference>
<dbReference type="NCBIfam" id="TIGR00959">
    <property type="entry name" value="ffh"/>
    <property type="match status" value="1"/>
</dbReference>
<keyword evidence="9" id="KW-0963">Cytoplasm</keyword>
<dbReference type="Gene3D" id="3.40.50.300">
    <property type="entry name" value="P-loop containing nucleotide triphosphate hydrolases"/>
    <property type="match status" value="1"/>
</dbReference>
<keyword evidence="7 9" id="KW-0687">Ribonucleoprotein</keyword>
<dbReference type="InterPro" id="IPR042101">
    <property type="entry name" value="SRP54_N_sf"/>
</dbReference>
<evidence type="ECO:0000256" key="8">
    <source>
        <dbReference type="ARBA" id="ARBA00048027"/>
    </source>
</evidence>
<dbReference type="SMART" id="SM00962">
    <property type="entry name" value="SRP54"/>
    <property type="match status" value="1"/>
</dbReference>
<evidence type="ECO:0000256" key="2">
    <source>
        <dbReference type="ARBA" id="ARBA00022741"/>
    </source>
</evidence>
<keyword evidence="6 9" id="KW-0733">Signal recognition particle</keyword>
<dbReference type="RefSeq" id="WP_193517693.1">
    <property type="nucleotide sequence ID" value="NZ_BMXL01000006.1"/>
</dbReference>
<evidence type="ECO:0000256" key="4">
    <source>
        <dbReference type="ARBA" id="ARBA00022884"/>
    </source>
</evidence>
<comment type="caution">
    <text evidence="12">The sequence shown here is derived from an EMBL/GenBank/DDBJ whole genome shotgun (WGS) entry which is preliminary data.</text>
</comment>
<keyword evidence="13" id="KW-1185">Reference proteome</keyword>
<evidence type="ECO:0000256" key="5">
    <source>
        <dbReference type="ARBA" id="ARBA00023134"/>
    </source>
</evidence>
<feature type="binding site" evidence="9">
    <location>
        <begin position="107"/>
        <end position="114"/>
    </location>
    <ligand>
        <name>GTP</name>
        <dbReference type="ChEBI" id="CHEBI:37565"/>
    </ligand>
</feature>
<dbReference type="InterPro" id="IPR000897">
    <property type="entry name" value="SRP54_GTPase_dom"/>
</dbReference>
<dbReference type="Pfam" id="PF00448">
    <property type="entry name" value="SRP54"/>
    <property type="match status" value="1"/>
</dbReference>
<feature type="compositionally biased region" description="Gly residues" evidence="10">
    <location>
        <begin position="505"/>
        <end position="532"/>
    </location>
</feature>
<comment type="subunit">
    <text evidence="9">Part of the signal recognition particle protein translocation system, which is composed of SRP and FtsY.</text>
</comment>
<keyword evidence="2 9" id="KW-0547">Nucleotide-binding</keyword>
<organism evidence="12 13">
    <name type="scientific">Nocardiopsis kunsanensis</name>
    <dbReference type="NCBI Taxonomy" id="141693"/>
    <lineage>
        <taxon>Bacteria</taxon>
        <taxon>Bacillati</taxon>
        <taxon>Actinomycetota</taxon>
        <taxon>Actinomycetes</taxon>
        <taxon>Streptosporangiales</taxon>
        <taxon>Nocardiopsidaceae</taxon>
        <taxon>Nocardiopsis</taxon>
    </lineage>
</organism>
<dbReference type="SUPFAM" id="SSF47446">
    <property type="entry name" value="Signal peptide-binding domain"/>
    <property type="match status" value="1"/>
</dbReference>
<dbReference type="InterPro" id="IPR013822">
    <property type="entry name" value="Signal_recog_particl_SRP54_hlx"/>
</dbReference>
<dbReference type="InterPro" id="IPR004125">
    <property type="entry name" value="Signal_recog_particle_SRP54_M"/>
</dbReference>
<name>A0A918XBL3_9ACTN</name>
<dbReference type="InterPro" id="IPR036891">
    <property type="entry name" value="Signal_recog_part_SRP54_M_sf"/>
</dbReference>
<dbReference type="PROSITE" id="PS00300">
    <property type="entry name" value="SRP54"/>
    <property type="match status" value="1"/>
</dbReference>
<comment type="similarity">
    <text evidence="1 9">Belongs to the GTP-binding SRP family. SRP54 subfamily.</text>
</comment>
<comment type="function">
    <text evidence="9">Involved in targeting and insertion of nascent membrane proteins into the cytoplasmic membrane. Binds to the hydrophobic signal sequence of the ribosome-nascent chain (RNC) as it emerges from the ribosomes. The SRP-RNC complex is then targeted to the cytoplasmic membrane where it interacts with the SRP receptor FtsY.</text>
</comment>
<dbReference type="EMBL" id="BMXL01000006">
    <property type="protein sequence ID" value="GHD22523.1"/>
    <property type="molecule type" value="Genomic_DNA"/>
</dbReference>
<feature type="region of interest" description="Disordered" evidence="10">
    <location>
        <begin position="432"/>
        <end position="547"/>
    </location>
</feature>
<feature type="compositionally biased region" description="Gly residues" evidence="10">
    <location>
        <begin position="445"/>
        <end position="454"/>
    </location>
</feature>
<dbReference type="PANTHER" id="PTHR11564:SF5">
    <property type="entry name" value="SIGNAL RECOGNITION PARTICLE SUBUNIT SRP54"/>
    <property type="match status" value="1"/>
</dbReference>
<dbReference type="SUPFAM" id="SSF52540">
    <property type="entry name" value="P-loop containing nucleoside triphosphate hydrolases"/>
    <property type="match status" value="1"/>
</dbReference>
<dbReference type="AlphaFoldDB" id="A0A918XBL3"/>
<dbReference type="SMART" id="SM00382">
    <property type="entry name" value="AAA"/>
    <property type="match status" value="1"/>
</dbReference>
<dbReference type="GO" id="GO:0048500">
    <property type="term" value="C:signal recognition particle"/>
    <property type="evidence" value="ECO:0007669"/>
    <property type="project" value="UniProtKB-UniRule"/>
</dbReference>
<dbReference type="SMART" id="SM00963">
    <property type="entry name" value="SRP54_N"/>
    <property type="match status" value="1"/>
</dbReference>
<dbReference type="CDD" id="cd18539">
    <property type="entry name" value="SRP_G"/>
    <property type="match status" value="1"/>
</dbReference>
<evidence type="ECO:0000256" key="10">
    <source>
        <dbReference type="SAM" id="MobiDB-lite"/>
    </source>
</evidence>
<evidence type="ECO:0000313" key="13">
    <source>
        <dbReference type="Proteomes" id="UP000654947"/>
    </source>
</evidence>
<keyword evidence="4 9" id="KW-0694">RNA-binding</keyword>
<evidence type="ECO:0000256" key="3">
    <source>
        <dbReference type="ARBA" id="ARBA00022801"/>
    </source>
</evidence>
<evidence type="ECO:0000256" key="6">
    <source>
        <dbReference type="ARBA" id="ARBA00023135"/>
    </source>
</evidence>
<sequence length="547" mass="58798">MFETLSDRLTSVFSSLRGKGRLSEEDINATSREIRLALLEADVALPVVREFIARIKERARGEEVSKALNPAQQVIKIVNEELVEILGGETRQIRFAKKPPTVIMLAGLQGAGKTTLAGKLARWLSAERNTPLLVAADLQRPNAVTQLQVVGERASTPVFAPEPGNGVGDPVEVARASIEHARHNNHNVVVIDTAGRLGVDSEMMQQAADIRDAVSPDEILFVVDAMIGQDAVNTAQAFLDGVGYDAVALTKLDGDARGGAALSIRHITGRPIMFASTGEKLDDFDLFHPDRMASRILDMGDVLTLIEQAQRTFDESEVEKMASTMASDDDFTLDDFLQQMSMVRKLGPIGNLLGMMPGMGQMREQIEGIDDKDIDRIQAVIQSMTPAERANPKIINGSRRLRIAKGSGREVSDVNGLVTRFFEAQKMMRKMKKGGGMDGMPGMPGMPGGGGGGAAKKKQKKKDKKGKQRSGNPMKARQQEAEREAERKRRQEEGGGQQMPDLPPGLGGGGSGQLPPGLGGGGSGQLPPGLGGSNMPDLSNFKLPKNK</sequence>
<feature type="compositionally biased region" description="Basic residues" evidence="10">
    <location>
        <begin position="455"/>
        <end position="468"/>
    </location>
</feature>
<dbReference type="GO" id="GO:0003924">
    <property type="term" value="F:GTPase activity"/>
    <property type="evidence" value="ECO:0007669"/>
    <property type="project" value="UniProtKB-UniRule"/>
</dbReference>
<dbReference type="InterPro" id="IPR004780">
    <property type="entry name" value="SRP"/>
</dbReference>
<evidence type="ECO:0000256" key="7">
    <source>
        <dbReference type="ARBA" id="ARBA00023274"/>
    </source>
</evidence>
<feature type="compositionally biased region" description="Basic and acidic residues" evidence="10">
    <location>
        <begin position="477"/>
        <end position="493"/>
    </location>
</feature>
<dbReference type="Gene3D" id="1.10.260.30">
    <property type="entry name" value="Signal recognition particle, SRP54 subunit, M-domain"/>
    <property type="match status" value="1"/>
</dbReference>
<comment type="domain">
    <text evidence="9">Composed of three domains: the N-terminal N domain, which is responsible for interactions with the ribosome, the central G domain, which binds GTP, and the C-terminal M domain, which binds the RNA and the signal sequence of the RNC.</text>
</comment>
<gene>
    <name evidence="9 12" type="primary">ffh</name>
    <name evidence="12" type="ORF">GCM10007147_16870</name>
</gene>
<proteinExistence type="inferred from homology"/>
<dbReference type="GO" id="GO:0006614">
    <property type="term" value="P:SRP-dependent cotranslational protein targeting to membrane"/>
    <property type="evidence" value="ECO:0007669"/>
    <property type="project" value="InterPro"/>
</dbReference>
<dbReference type="EC" id="3.6.5.4" evidence="9"/>
<keyword evidence="5 9" id="KW-0342">GTP-binding</keyword>
<feature type="binding site" evidence="9">
    <location>
        <begin position="192"/>
        <end position="196"/>
    </location>
    <ligand>
        <name>GTP</name>
        <dbReference type="ChEBI" id="CHEBI:37565"/>
    </ligand>
</feature>
<evidence type="ECO:0000256" key="1">
    <source>
        <dbReference type="ARBA" id="ARBA00005450"/>
    </source>
</evidence>
<dbReference type="Gene3D" id="1.20.120.140">
    <property type="entry name" value="Signal recognition particle SRP54, nucleotide-binding domain"/>
    <property type="match status" value="1"/>
</dbReference>
<comment type="catalytic activity">
    <reaction evidence="8 9">
        <text>GTP + H2O = GDP + phosphate + H(+)</text>
        <dbReference type="Rhea" id="RHEA:19669"/>
        <dbReference type="ChEBI" id="CHEBI:15377"/>
        <dbReference type="ChEBI" id="CHEBI:15378"/>
        <dbReference type="ChEBI" id="CHEBI:37565"/>
        <dbReference type="ChEBI" id="CHEBI:43474"/>
        <dbReference type="ChEBI" id="CHEBI:58189"/>
        <dbReference type="EC" id="3.6.5.4"/>
    </reaction>
</comment>
<dbReference type="InterPro" id="IPR003593">
    <property type="entry name" value="AAA+_ATPase"/>
</dbReference>
<dbReference type="InterPro" id="IPR022941">
    <property type="entry name" value="SRP54"/>
</dbReference>
<keyword evidence="3 9" id="KW-0378">Hydrolase</keyword>
<accession>A0A918XBL3</accession>
<dbReference type="InterPro" id="IPR027417">
    <property type="entry name" value="P-loop_NTPase"/>
</dbReference>
<comment type="subcellular location">
    <subcellularLocation>
        <location evidence="9">Cytoplasm</location>
    </subcellularLocation>
    <text evidence="9">The SRP-RNC complex is targeted to the cytoplasmic membrane.</text>
</comment>
<evidence type="ECO:0000259" key="11">
    <source>
        <dbReference type="PROSITE" id="PS00300"/>
    </source>
</evidence>
<dbReference type="GO" id="GO:0005525">
    <property type="term" value="F:GTP binding"/>
    <property type="evidence" value="ECO:0007669"/>
    <property type="project" value="UniProtKB-UniRule"/>
</dbReference>
<dbReference type="HAMAP" id="MF_00306">
    <property type="entry name" value="SRP54"/>
    <property type="match status" value="1"/>
</dbReference>
<dbReference type="Pfam" id="PF02881">
    <property type="entry name" value="SRP54_N"/>
    <property type="match status" value="1"/>
</dbReference>
<dbReference type="Proteomes" id="UP000654947">
    <property type="component" value="Unassembled WGS sequence"/>
</dbReference>